<dbReference type="GO" id="GO:0016020">
    <property type="term" value="C:membrane"/>
    <property type="evidence" value="ECO:0007669"/>
    <property type="project" value="UniProtKB-SubCell"/>
</dbReference>
<sequence>MHGMVRMRVSSFLRVGSKTLDLMEELFSPPSLRSYLSEFISSFIFVFVGVGSAISAGKLMTSSDAQSRETDLLAVGVAHAFAFTVAVYVAPGSHVNPAVTFAFVIVRKLSILTGIRHLITQLLGSTLACLLLMLVTAGQAIPTHGLDDRVTVFGGILIEGVATFTLVYTVFASRDPQRRSSDGIIGAIVTGFIAGVNILAVGPFTGGSMNPARSFGPSIITNDFKNHWVYWLGPLIGGGLAGLLYDKIISSNHKQSSSEP</sequence>
<dbReference type="Proteomes" id="UP000316621">
    <property type="component" value="Chromosome 8"/>
</dbReference>
<comment type="similarity">
    <text evidence="7">Belongs to the MIP/aquaporin (TC 1.A.8) family. TIP (TC 1.A.8.10) subfamily.</text>
</comment>
<dbReference type="PRINTS" id="PR00783">
    <property type="entry name" value="MINTRINSICP"/>
</dbReference>
<keyword evidence="6 9" id="KW-0472">Membrane</keyword>
<dbReference type="EMBL" id="CM010722">
    <property type="protein sequence ID" value="RZC74415.1"/>
    <property type="molecule type" value="Genomic_DNA"/>
</dbReference>
<dbReference type="InterPro" id="IPR000425">
    <property type="entry name" value="MIP"/>
</dbReference>
<evidence type="ECO:0000256" key="3">
    <source>
        <dbReference type="ARBA" id="ARBA00022692"/>
    </source>
</evidence>
<evidence type="ECO:0000256" key="8">
    <source>
        <dbReference type="RuleBase" id="RU000477"/>
    </source>
</evidence>
<feature type="transmembrane region" description="Helical" evidence="9">
    <location>
        <begin position="153"/>
        <end position="172"/>
    </location>
</feature>
<accession>A0A4Y7KR97</accession>
<dbReference type="InterPro" id="IPR022357">
    <property type="entry name" value="MIP_CS"/>
</dbReference>
<dbReference type="PANTHER" id="PTHR45665:SF40">
    <property type="entry name" value="AQUAPORIN TIP2-1"/>
    <property type="match status" value="1"/>
</dbReference>
<keyword evidence="4" id="KW-0677">Repeat</keyword>
<evidence type="ECO:0000256" key="5">
    <source>
        <dbReference type="ARBA" id="ARBA00022989"/>
    </source>
</evidence>
<evidence type="ECO:0000313" key="10">
    <source>
        <dbReference type="EMBL" id="RZC74415.1"/>
    </source>
</evidence>
<reference evidence="10 11" key="1">
    <citation type="journal article" date="2018" name="Science">
        <title>The opium poppy genome and morphinan production.</title>
        <authorList>
            <person name="Guo L."/>
            <person name="Winzer T."/>
            <person name="Yang X."/>
            <person name="Li Y."/>
            <person name="Ning Z."/>
            <person name="He Z."/>
            <person name="Teodor R."/>
            <person name="Lu Y."/>
            <person name="Bowser T.A."/>
            <person name="Graham I.A."/>
            <person name="Ye K."/>
        </authorList>
    </citation>
    <scope>NUCLEOTIDE SEQUENCE [LARGE SCALE GENOMIC DNA]</scope>
    <source>
        <strain evidence="11">cv. HN1</strain>
        <tissue evidence="10">Leaves</tissue>
    </source>
</reference>
<dbReference type="PROSITE" id="PS00221">
    <property type="entry name" value="MIP"/>
    <property type="match status" value="1"/>
</dbReference>
<feature type="transmembrane region" description="Helical" evidence="9">
    <location>
        <begin position="228"/>
        <end position="245"/>
    </location>
</feature>
<organism evidence="10 11">
    <name type="scientific">Papaver somniferum</name>
    <name type="common">Opium poppy</name>
    <dbReference type="NCBI Taxonomy" id="3469"/>
    <lineage>
        <taxon>Eukaryota</taxon>
        <taxon>Viridiplantae</taxon>
        <taxon>Streptophyta</taxon>
        <taxon>Embryophyta</taxon>
        <taxon>Tracheophyta</taxon>
        <taxon>Spermatophyta</taxon>
        <taxon>Magnoliopsida</taxon>
        <taxon>Ranunculales</taxon>
        <taxon>Papaveraceae</taxon>
        <taxon>Papaveroideae</taxon>
        <taxon>Papaver</taxon>
    </lineage>
</organism>
<dbReference type="OrthoDB" id="3222at2759"/>
<dbReference type="InterPro" id="IPR023271">
    <property type="entry name" value="Aquaporin-like"/>
</dbReference>
<feature type="transmembrane region" description="Helical" evidence="9">
    <location>
        <begin position="122"/>
        <end position="141"/>
    </location>
</feature>
<dbReference type="OMA" id="AAMANCN"/>
<evidence type="ECO:0000256" key="6">
    <source>
        <dbReference type="ARBA" id="ARBA00023136"/>
    </source>
</evidence>
<evidence type="ECO:0000256" key="9">
    <source>
        <dbReference type="SAM" id="Phobius"/>
    </source>
</evidence>
<dbReference type="SUPFAM" id="SSF81338">
    <property type="entry name" value="Aquaporin-like"/>
    <property type="match status" value="1"/>
</dbReference>
<keyword evidence="5 9" id="KW-1133">Transmembrane helix</keyword>
<evidence type="ECO:0000256" key="4">
    <source>
        <dbReference type="ARBA" id="ARBA00022737"/>
    </source>
</evidence>
<dbReference type="FunFam" id="1.20.1080.10:FF:000017">
    <property type="entry name" value="Probable aquaporin TIP5-1"/>
    <property type="match status" value="1"/>
</dbReference>
<evidence type="ECO:0000256" key="7">
    <source>
        <dbReference type="ARBA" id="ARBA00038477"/>
    </source>
</evidence>
<gene>
    <name evidence="10" type="ORF">C5167_049896</name>
</gene>
<comment type="subcellular location">
    <subcellularLocation>
        <location evidence="1">Membrane</location>
        <topology evidence="1">Multi-pass membrane protein</topology>
    </subcellularLocation>
</comment>
<dbReference type="GO" id="GO:0015250">
    <property type="term" value="F:water channel activity"/>
    <property type="evidence" value="ECO:0007669"/>
    <property type="project" value="TreeGrafter"/>
</dbReference>
<dbReference type="PANTHER" id="PTHR45665">
    <property type="entry name" value="AQUAPORIN-8"/>
    <property type="match status" value="1"/>
</dbReference>
<name>A0A4Y7KR97_PAPSO</name>
<dbReference type="STRING" id="3469.A0A4Y7KR97"/>
<keyword evidence="11" id="KW-1185">Reference proteome</keyword>
<dbReference type="Gramene" id="RZC74415">
    <property type="protein sequence ID" value="RZC74415"/>
    <property type="gene ID" value="C5167_049896"/>
</dbReference>
<keyword evidence="3 8" id="KW-0812">Transmembrane</keyword>
<evidence type="ECO:0008006" key="12">
    <source>
        <dbReference type="Google" id="ProtNLM"/>
    </source>
</evidence>
<protein>
    <recommendedName>
        <fullName evidence="12">Aquaporin</fullName>
    </recommendedName>
</protein>
<proteinExistence type="inferred from homology"/>
<evidence type="ECO:0000256" key="2">
    <source>
        <dbReference type="ARBA" id="ARBA00022448"/>
    </source>
</evidence>
<dbReference type="Pfam" id="PF00230">
    <property type="entry name" value="MIP"/>
    <property type="match status" value="1"/>
</dbReference>
<feature type="transmembrane region" description="Helical" evidence="9">
    <location>
        <begin position="184"/>
        <end position="208"/>
    </location>
</feature>
<evidence type="ECO:0000313" key="11">
    <source>
        <dbReference type="Proteomes" id="UP000316621"/>
    </source>
</evidence>
<keyword evidence="2 8" id="KW-0813">Transport</keyword>
<dbReference type="Gene3D" id="1.20.1080.10">
    <property type="entry name" value="Glycerol uptake facilitator protein"/>
    <property type="match status" value="1"/>
</dbReference>
<evidence type="ECO:0000256" key="1">
    <source>
        <dbReference type="ARBA" id="ARBA00004141"/>
    </source>
</evidence>
<feature type="transmembrane region" description="Helical" evidence="9">
    <location>
        <begin position="39"/>
        <end position="60"/>
    </location>
</feature>
<dbReference type="AlphaFoldDB" id="A0A4Y7KR97"/>
<dbReference type="InterPro" id="IPR034294">
    <property type="entry name" value="Aquaporin_transptr"/>
</dbReference>
<feature type="transmembrane region" description="Helical" evidence="9">
    <location>
        <begin position="72"/>
        <end position="91"/>
    </location>
</feature>